<keyword evidence="3" id="KW-1185">Reference proteome</keyword>
<dbReference type="KEGG" id="kphy:AOZ06_27860"/>
<dbReference type="AlphaFoldDB" id="A0A0N9IF24"/>
<dbReference type="EMBL" id="CP012752">
    <property type="protein sequence ID" value="ALG15120.1"/>
    <property type="molecule type" value="Genomic_DNA"/>
</dbReference>
<gene>
    <name evidence="2" type="ORF">AOZ06_27860</name>
</gene>
<dbReference type="PROSITE" id="PS50043">
    <property type="entry name" value="HTH_LUXR_2"/>
    <property type="match status" value="1"/>
</dbReference>
<dbReference type="Gene3D" id="1.10.10.10">
    <property type="entry name" value="Winged helix-like DNA-binding domain superfamily/Winged helix DNA-binding domain"/>
    <property type="match status" value="2"/>
</dbReference>
<dbReference type="CDD" id="cd06170">
    <property type="entry name" value="LuxR_C_like"/>
    <property type="match status" value="1"/>
</dbReference>
<dbReference type="SUPFAM" id="SSF46894">
    <property type="entry name" value="C-terminal effector domain of the bipartite response regulators"/>
    <property type="match status" value="1"/>
</dbReference>
<dbReference type="InterPro" id="IPR016032">
    <property type="entry name" value="Sig_transdc_resp-reg_C-effctor"/>
</dbReference>
<dbReference type="STRING" id="860235.AOZ06_27860"/>
<dbReference type="PANTHER" id="PTHR34293:SF1">
    <property type="entry name" value="HTH-TYPE TRANSCRIPTIONAL REGULATOR TRMBL2"/>
    <property type="match status" value="1"/>
</dbReference>
<dbReference type="Proteomes" id="UP000063699">
    <property type="component" value="Chromosome"/>
</dbReference>
<accession>A0A0N9IF24</accession>
<protein>
    <recommendedName>
        <fullName evidence="1">HTH luxR-type domain-containing protein</fullName>
    </recommendedName>
</protein>
<evidence type="ECO:0000259" key="1">
    <source>
        <dbReference type="PROSITE" id="PS50043"/>
    </source>
</evidence>
<dbReference type="OrthoDB" id="5932488at2"/>
<name>A0A0N9IF24_9PSEU</name>
<dbReference type="Pfam" id="PF00196">
    <property type="entry name" value="GerE"/>
    <property type="match status" value="1"/>
</dbReference>
<dbReference type="SUPFAM" id="SSF46785">
    <property type="entry name" value="Winged helix' DNA-binding domain"/>
    <property type="match status" value="1"/>
</dbReference>
<dbReference type="InterPro" id="IPR036388">
    <property type="entry name" value="WH-like_DNA-bd_sf"/>
</dbReference>
<evidence type="ECO:0000313" key="2">
    <source>
        <dbReference type="EMBL" id="ALG15120.1"/>
    </source>
</evidence>
<feature type="domain" description="HTH luxR-type" evidence="1">
    <location>
        <begin position="251"/>
        <end position="316"/>
    </location>
</feature>
<dbReference type="GO" id="GO:0006355">
    <property type="term" value="P:regulation of DNA-templated transcription"/>
    <property type="evidence" value="ECO:0007669"/>
    <property type="project" value="InterPro"/>
</dbReference>
<proteinExistence type="predicted"/>
<dbReference type="InterPro" id="IPR051797">
    <property type="entry name" value="TrmB-like"/>
</dbReference>
<reference evidence="2 3" key="1">
    <citation type="submission" date="2015-07" db="EMBL/GenBank/DDBJ databases">
        <title>Genome sequencing of Kibdelosporangium phytohabitans.</title>
        <authorList>
            <person name="Qin S."/>
            <person name="Xing K."/>
        </authorList>
    </citation>
    <scope>NUCLEOTIDE SEQUENCE [LARGE SCALE GENOMIC DNA]</scope>
    <source>
        <strain evidence="2 3">KLBMP1111</strain>
    </source>
</reference>
<dbReference type="PANTHER" id="PTHR34293">
    <property type="entry name" value="HTH-TYPE TRANSCRIPTIONAL REGULATOR TRMBL2"/>
    <property type="match status" value="1"/>
</dbReference>
<evidence type="ECO:0000313" key="3">
    <source>
        <dbReference type="Proteomes" id="UP000063699"/>
    </source>
</evidence>
<dbReference type="SMART" id="SM00421">
    <property type="entry name" value="HTH_LUXR"/>
    <property type="match status" value="1"/>
</dbReference>
<dbReference type="GO" id="GO:0003677">
    <property type="term" value="F:DNA binding"/>
    <property type="evidence" value="ECO:0007669"/>
    <property type="project" value="InterPro"/>
</dbReference>
<dbReference type="InterPro" id="IPR000792">
    <property type="entry name" value="Tscrpt_reg_LuxR_C"/>
</dbReference>
<organism evidence="2 3">
    <name type="scientific">Kibdelosporangium phytohabitans</name>
    <dbReference type="NCBI Taxonomy" id="860235"/>
    <lineage>
        <taxon>Bacteria</taxon>
        <taxon>Bacillati</taxon>
        <taxon>Actinomycetota</taxon>
        <taxon>Actinomycetes</taxon>
        <taxon>Pseudonocardiales</taxon>
        <taxon>Pseudonocardiaceae</taxon>
        <taxon>Kibdelosporangium</taxon>
    </lineage>
</organism>
<dbReference type="InterPro" id="IPR036390">
    <property type="entry name" value="WH_DNA-bd_sf"/>
</dbReference>
<sequence>MSITRLSRTAQVVYEALVDRTATSADDLRRTLGLSEHQVRRALALLAARGLITGDGRRYLVNPPDVALNVLLLETETELSRARLHALRLAERHRRSADGQPPLDLVEVVHGSAQITQRAEQIMRTARHEVCFIDKPPYAKLQNALSPVEADLLTQGVRFRGLYDRDALELHNLLTDLEAGIALGEQARVLADAPTKLILIDDRLAMIPLRSAPPALESAVIVHPSALLQALEALFHALWHSAIPLVLPDRTVIREDELSDTDLRLLALLTAGMTDRSIARQLGLSYRTFQRRLHELMARMGAHTRFQAGLQAAARGWVPLQRTHPLTGPPT</sequence>